<keyword evidence="13" id="KW-0812">Transmembrane</keyword>
<dbReference type="InterPro" id="IPR036097">
    <property type="entry name" value="HisK_dim/P_sf"/>
</dbReference>
<dbReference type="SMART" id="SM00387">
    <property type="entry name" value="HATPase_c"/>
    <property type="match status" value="1"/>
</dbReference>
<dbReference type="PROSITE" id="PS50109">
    <property type="entry name" value="HIS_KIN"/>
    <property type="match status" value="1"/>
</dbReference>
<gene>
    <name evidence="17" type="ORF">SAMN04487911_10389</name>
</gene>
<keyword evidence="9" id="KW-0805">Transcription regulation</keyword>
<organism evidence="17 18">
    <name type="scientific">Arenibacter nanhaiticus</name>
    <dbReference type="NCBI Taxonomy" id="558155"/>
    <lineage>
        <taxon>Bacteria</taxon>
        <taxon>Pseudomonadati</taxon>
        <taxon>Bacteroidota</taxon>
        <taxon>Flavobacteriia</taxon>
        <taxon>Flavobacteriales</taxon>
        <taxon>Flavobacteriaceae</taxon>
        <taxon>Arenibacter</taxon>
    </lineage>
</organism>
<dbReference type="PROSITE" id="PS00041">
    <property type="entry name" value="HTH_ARAC_FAMILY_1"/>
    <property type="match status" value="1"/>
</dbReference>
<dbReference type="GO" id="GO:0043565">
    <property type="term" value="F:sequence-specific DNA binding"/>
    <property type="evidence" value="ECO:0007669"/>
    <property type="project" value="InterPro"/>
</dbReference>
<dbReference type="InterPro" id="IPR011047">
    <property type="entry name" value="Quinoprotein_ADH-like_sf"/>
</dbReference>
<keyword evidence="13" id="KW-0472">Membrane</keyword>
<evidence type="ECO:0000256" key="5">
    <source>
        <dbReference type="ARBA" id="ARBA00022741"/>
    </source>
</evidence>
<dbReference type="Pfam" id="PF07495">
    <property type="entry name" value="Y_Y_Y"/>
    <property type="match status" value="1"/>
</dbReference>
<dbReference type="PRINTS" id="PR00344">
    <property type="entry name" value="BCTRLSENSOR"/>
</dbReference>
<dbReference type="SUPFAM" id="SSF46689">
    <property type="entry name" value="Homeodomain-like"/>
    <property type="match status" value="1"/>
</dbReference>
<dbReference type="Proteomes" id="UP000184231">
    <property type="component" value="Unassembled WGS sequence"/>
</dbReference>
<feature type="modified residue" description="4-aspartylphosphate" evidence="12">
    <location>
        <position position="1137"/>
    </location>
</feature>
<dbReference type="SUPFAM" id="SSF55874">
    <property type="entry name" value="ATPase domain of HSP90 chaperone/DNA topoisomerase II/histidine kinase"/>
    <property type="match status" value="1"/>
</dbReference>
<dbReference type="InterPro" id="IPR003661">
    <property type="entry name" value="HisK_dim/P_dom"/>
</dbReference>
<dbReference type="SMART" id="SM00388">
    <property type="entry name" value="HisKA"/>
    <property type="match status" value="1"/>
</dbReference>
<dbReference type="InterPro" id="IPR001789">
    <property type="entry name" value="Sig_transdc_resp-reg_receiver"/>
</dbReference>
<evidence type="ECO:0000313" key="18">
    <source>
        <dbReference type="Proteomes" id="UP000184231"/>
    </source>
</evidence>
<sequence>MLVVFLSMPLFGQEKANFIDLNKTFFGGSKILEDHLGYMWVTNEDGLYKYDGYDFSFIPFQNIFGKTFLGDRQSVIEKDGNTIWISTINGELTKITNGSIFTSYKKKIAKNGKQVRISAISTNKEHVWFGSNKGTLYRHDKKSEQIDSVLGLPLNQNRKQNIASIEFTGPYDMWLGTSHGKIYHHILNTNIVKELKTPFSDFRQNIKITKDKEGKLWIATELMGLVVYNPSTDTFSQPFNAKNTTESLRTKMFISLYCDKSGTIWAGTDGDGVYKINPNYNEISNYKHEESNRFSIGSNTIPFITEDVNGNKWFVLKNGEINILPEQNPNIKYFNSTVNNAPARVLSLLKTKDGSLWIGIDEKGLTRILPNGRKVQYNNSEKNDFYFEGKYVQSLVEDSNGNLWIGTYQNGLWVYDLDKNTFAKVITTKETKIPTSDIRCLFKDHKNRIWATMATAIHVFSEDQELLAVFGYHENGLNGTISQAVSQDENKNIWVAVNNSGLYKLNEDVDDFSKSTFISYEYAPKKNEAFYQYNIRTIYPDYRGNLWLLSNSGSLIKFELKNNSFLSFSSRGNLQGLVLTSLLLEDSRNIWLGSKNGIHHYNLDNNKIRSFYQTDGFQGNIYTRAAFKDNNGLLFFGGDQGVSGFQPSIMEKKDTSAKLYLQNLEILNKRASEIIGDQLKNGIEDIKYLKLERDQSSFSFKFSAIDNLLNPNYHYAYRLKGFDKDWISAKKERLATYTNIPQGHYSFEVKAGTAKDTWDIDPIAIDIYIKPIWYKSNVAVLTYFILISLLVYGIFVWIRLKNKLEKEEWKNSKEKELYDLKMDFFTKMSHEIQTPLTLILGPIDDMLQREGANGNALLRQRLLMLKNNAQRLSRIVTDLITIRNKELNTLRIYASQNNLTVHLKNIALSFSEQARFKNINFHLEFPKEDLVIWYDLDKIEHVCYNLISNAFKFSPIGGDITLRMEQSTKDYVAISIKDSGPGIPKEELDLIFELFYQSKLGKYQKGSGIGLALTKELINLHHGKIEVDSSPDTGTCFKVILPTKESTFTEEEKIRVTQKNILNHQLTRQWNPNVKGSQRHKLNDEKTHTILIVEDNIDMQMFLKNILEQEYHLLIAENGEQGIIMAERKSPDLIISDIMMPIIDGISMSKSLQKKKSTAHIPIILMTAENAGYIKINALDAGAVEFIKKPFDYQELLLKVKNLITSRQKILSKLKLDLIKAPEKHNTLSKDEIFMQNLTKKVYSNIENPDFKLEKLSKLMNMSYSAIYRNCQDITGKTLIEFVRSQRLKKAANLILQDGYNISEASFMSGYKSSKYFTKCFKEEYGISPASLKREAKSIGLEITLEKYKIN</sequence>
<dbReference type="InterPro" id="IPR011110">
    <property type="entry name" value="Reg_prop"/>
</dbReference>
<dbReference type="SUPFAM" id="SSF50998">
    <property type="entry name" value="Quinoprotein alcohol dehydrogenase-like"/>
    <property type="match status" value="1"/>
</dbReference>
<keyword evidence="10" id="KW-0238">DNA-binding</keyword>
<keyword evidence="18" id="KW-1185">Reference proteome</keyword>
<evidence type="ECO:0000256" key="4">
    <source>
        <dbReference type="ARBA" id="ARBA00022679"/>
    </source>
</evidence>
<keyword evidence="4" id="KW-0808">Transferase</keyword>
<dbReference type="InterPro" id="IPR005467">
    <property type="entry name" value="His_kinase_dom"/>
</dbReference>
<dbReference type="EMBL" id="FQYX01000003">
    <property type="protein sequence ID" value="SHI56268.1"/>
    <property type="molecule type" value="Genomic_DNA"/>
</dbReference>
<dbReference type="InterPro" id="IPR036890">
    <property type="entry name" value="HATPase_C_sf"/>
</dbReference>
<proteinExistence type="predicted"/>
<evidence type="ECO:0000259" key="14">
    <source>
        <dbReference type="PROSITE" id="PS01124"/>
    </source>
</evidence>
<feature type="domain" description="HTH araC/xylS-type" evidence="14">
    <location>
        <begin position="1236"/>
        <end position="1335"/>
    </location>
</feature>
<dbReference type="FunFam" id="3.30.565.10:FF:000037">
    <property type="entry name" value="Hybrid sensor histidine kinase/response regulator"/>
    <property type="match status" value="1"/>
</dbReference>
<dbReference type="CDD" id="cd00082">
    <property type="entry name" value="HisKA"/>
    <property type="match status" value="1"/>
</dbReference>
<evidence type="ECO:0000256" key="2">
    <source>
        <dbReference type="ARBA" id="ARBA00012438"/>
    </source>
</evidence>
<name>A0A1M6C6A1_9FLAO</name>
<dbReference type="Gene3D" id="2.130.10.10">
    <property type="entry name" value="YVTN repeat-like/Quinoprotein amine dehydrogenase"/>
    <property type="match status" value="3"/>
</dbReference>
<dbReference type="Gene3D" id="3.40.50.2300">
    <property type="match status" value="1"/>
</dbReference>
<dbReference type="InterPro" id="IPR003594">
    <property type="entry name" value="HATPase_dom"/>
</dbReference>
<dbReference type="InterPro" id="IPR009057">
    <property type="entry name" value="Homeodomain-like_sf"/>
</dbReference>
<dbReference type="InterPro" id="IPR018062">
    <property type="entry name" value="HTH_AraC-typ_CS"/>
</dbReference>
<comment type="catalytic activity">
    <reaction evidence="1">
        <text>ATP + protein L-histidine = ADP + protein N-phospho-L-histidine.</text>
        <dbReference type="EC" id="2.7.13.3"/>
    </reaction>
</comment>
<dbReference type="InterPro" id="IPR004358">
    <property type="entry name" value="Sig_transdc_His_kin-like_C"/>
</dbReference>
<evidence type="ECO:0000256" key="12">
    <source>
        <dbReference type="PROSITE-ProRule" id="PRU00169"/>
    </source>
</evidence>
<evidence type="ECO:0000256" key="9">
    <source>
        <dbReference type="ARBA" id="ARBA00023015"/>
    </source>
</evidence>
<evidence type="ECO:0000256" key="7">
    <source>
        <dbReference type="ARBA" id="ARBA00022840"/>
    </source>
</evidence>
<dbReference type="PROSITE" id="PS50110">
    <property type="entry name" value="RESPONSE_REGULATORY"/>
    <property type="match status" value="1"/>
</dbReference>
<dbReference type="CDD" id="cd00075">
    <property type="entry name" value="HATPase"/>
    <property type="match status" value="1"/>
</dbReference>
<dbReference type="Gene3D" id="1.10.287.130">
    <property type="match status" value="1"/>
</dbReference>
<dbReference type="InterPro" id="IPR015943">
    <property type="entry name" value="WD40/YVTN_repeat-like_dom_sf"/>
</dbReference>
<feature type="domain" description="Histidine kinase" evidence="15">
    <location>
        <begin position="827"/>
        <end position="1045"/>
    </location>
</feature>
<dbReference type="Pfam" id="PF00072">
    <property type="entry name" value="Response_reg"/>
    <property type="match status" value="1"/>
</dbReference>
<evidence type="ECO:0000256" key="11">
    <source>
        <dbReference type="ARBA" id="ARBA00023163"/>
    </source>
</evidence>
<evidence type="ECO:0000256" key="6">
    <source>
        <dbReference type="ARBA" id="ARBA00022777"/>
    </source>
</evidence>
<dbReference type="Pfam" id="PF02518">
    <property type="entry name" value="HATPase_c"/>
    <property type="match status" value="1"/>
</dbReference>
<keyword evidence="8" id="KW-0902">Two-component regulatory system</keyword>
<dbReference type="OrthoDB" id="358279at2"/>
<evidence type="ECO:0000259" key="15">
    <source>
        <dbReference type="PROSITE" id="PS50109"/>
    </source>
</evidence>
<dbReference type="SUPFAM" id="SSF63829">
    <property type="entry name" value="Calcium-dependent phosphotriesterase"/>
    <property type="match status" value="2"/>
</dbReference>
<keyword evidence="7" id="KW-0067">ATP-binding</keyword>
<feature type="transmembrane region" description="Helical" evidence="13">
    <location>
        <begin position="780"/>
        <end position="800"/>
    </location>
</feature>
<evidence type="ECO:0000256" key="1">
    <source>
        <dbReference type="ARBA" id="ARBA00000085"/>
    </source>
</evidence>
<keyword evidence="6" id="KW-0418">Kinase</keyword>
<keyword evidence="5" id="KW-0547">Nucleotide-binding</keyword>
<dbReference type="SUPFAM" id="SSF52172">
    <property type="entry name" value="CheY-like"/>
    <property type="match status" value="1"/>
</dbReference>
<dbReference type="STRING" id="558155.SAMN04487911_10389"/>
<evidence type="ECO:0000256" key="8">
    <source>
        <dbReference type="ARBA" id="ARBA00023012"/>
    </source>
</evidence>
<evidence type="ECO:0000259" key="16">
    <source>
        <dbReference type="PROSITE" id="PS50110"/>
    </source>
</evidence>
<evidence type="ECO:0000313" key="17">
    <source>
        <dbReference type="EMBL" id="SHI56268.1"/>
    </source>
</evidence>
<dbReference type="Pfam" id="PF00512">
    <property type="entry name" value="HisKA"/>
    <property type="match status" value="1"/>
</dbReference>
<dbReference type="PANTHER" id="PTHR43547">
    <property type="entry name" value="TWO-COMPONENT HISTIDINE KINASE"/>
    <property type="match status" value="1"/>
</dbReference>
<protein>
    <recommendedName>
        <fullName evidence="2">histidine kinase</fullName>
        <ecNumber evidence="2">2.7.13.3</ecNumber>
    </recommendedName>
</protein>
<keyword evidence="11" id="KW-0804">Transcription</keyword>
<dbReference type="GO" id="GO:0003700">
    <property type="term" value="F:DNA-binding transcription factor activity"/>
    <property type="evidence" value="ECO:0007669"/>
    <property type="project" value="InterPro"/>
</dbReference>
<dbReference type="Gene3D" id="1.10.10.60">
    <property type="entry name" value="Homeodomain-like"/>
    <property type="match status" value="1"/>
</dbReference>
<evidence type="ECO:0000256" key="13">
    <source>
        <dbReference type="SAM" id="Phobius"/>
    </source>
</evidence>
<dbReference type="Gene3D" id="3.30.565.10">
    <property type="entry name" value="Histidine kinase-like ATPase, C-terminal domain"/>
    <property type="match status" value="1"/>
</dbReference>
<dbReference type="SUPFAM" id="SSF47384">
    <property type="entry name" value="Homodimeric domain of signal transducing histidine kinase"/>
    <property type="match status" value="1"/>
</dbReference>
<dbReference type="InterPro" id="IPR011006">
    <property type="entry name" value="CheY-like_superfamily"/>
</dbReference>
<evidence type="ECO:0000256" key="3">
    <source>
        <dbReference type="ARBA" id="ARBA00022553"/>
    </source>
</evidence>
<dbReference type="InterPro" id="IPR018060">
    <property type="entry name" value="HTH_AraC"/>
</dbReference>
<dbReference type="PROSITE" id="PS01124">
    <property type="entry name" value="HTH_ARAC_FAMILY_2"/>
    <property type="match status" value="1"/>
</dbReference>
<keyword evidence="13" id="KW-1133">Transmembrane helix</keyword>
<feature type="domain" description="Response regulatory" evidence="16">
    <location>
        <begin position="1089"/>
        <end position="1204"/>
    </location>
</feature>
<dbReference type="PANTHER" id="PTHR43547:SF2">
    <property type="entry name" value="HYBRID SIGNAL TRANSDUCTION HISTIDINE KINASE C"/>
    <property type="match status" value="1"/>
</dbReference>
<dbReference type="GO" id="GO:0005524">
    <property type="term" value="F:ATP binding"/>
    <property type="evidence" value="ECO:0007669"/>
    <property type="project" value="UniProtKB-KW"/>
</dbReference>
<dbReference type="EC" id="2.7.13.3" evidence="2"/>
<dbReference type="GO" id="GO:0000155">
    <property type="term" value="F:phosphorelay sensor kinase activity"/>
    <property type="evidence" value="ECO:0007669"/>
    <property type="project" value="InterPro"/>
</dbReference>
<dbReference type="RefSeq" id="WP_084668415.1">
    <property type="nucleotide sequence ID" value="NZ_FQYX01000003.1"/>
</dbReference>
<dbReference type="InterPro" id="IPR013783">
    <property type="entry name" value="Ig-like_fold"/>
</dbReference>
<dbReference type="Gene3D" id="2.60.40.10">
    <property type="entry name" value="Immunoglobulins"/>
    <property type="match status" value="1"/>
</dbReference>
<dbReference type="Pfam" id="PF12833">
    <property type="entry name" value="HTH_18"/>
    <property type="match status" value="1"/>
</dbReference>
<dbReference type="SMART" id="SM00448">
    <property type="entry name" value="REC"/>
    <property type="match status" value="1"/>
</dbReference>
<accession>A0A1M6C6A1</accession>
<dbReference type="Pfam" id="PF07494">
    <property type="entry name" value="Reg_prop"/>
    <property type="match status" value="1"/>
</dbReference>
<reference evidence="17 18" key="1">
    <citation type="submission" date="2016-11" db="EMBL/GenBank/DDBJ databases">
        <authorList>
            <person name="Jaros S."/>
            <person name="Januszkiewicz K."/>
            <person name="Wedrychowicz H."/>
        </authorList>
    </citation>
    <scope>NUCLEOTIDE SEQUENCE [LARGE SCALE GENOMIC DNA]</scope>
    <source>
        <strain evidence="17 18">CGMCC 1.8863</strain>
    </source>
</reference>
<keyword evidence="3 12" id="KW-0597">Phosphoprotein</keyword>
<evidence type="ECO:0000256" key="10">
    <source>
        <dbReference type="ARBA" id="ARBA00023125"/>
    </source>
</evidence>
<dbReference type="SMART" id="SM00342">
    <property type="entry name" value="HTH_ARAC"/>
    <property type="match status" value="1"/>
</dbReference>
<dbReference type="InterPro" id="IPR011123">
    <property type="entry name" value="Y_Y_Y"/>
</dbReference>